<reference evidence="2" key="1">
    <citation type="journal article" date="2019" name="Int. J. Syst. Evol. Microbiol.">
        <title>The Global Catalogue of Microorganisms (GCM) 10K type strain sequencing project: providing services to taxonomists for standard genome sequencing and annotation.</title>
        <authorList>
            <consortium name="The Broad Institute Genomics Platform"/>
            <consortium name="The Broad Institute Genome Sequencing Center for Infectious Disease"/>
            <person name="Wu L."/>
            <person name="Ma J."/>
        </authorList>
    </citation>
    <scope>NUCLEOTIDE SEQUENCE [LARGE SCALE GENOMIC DNA]</scope>
    <source>
        <strain evidence="2">CCM 8681</strain>
    </source>
</reference>
<name>A0ABQ2BZ04_9FLAO</name>
<evidence type="ECO:0000313" key="1">
    <source>
        <dbReference type="EMBL" id="GGI56123.1"/>
    </source>
</evidence>
<gene>
    <name evidence="1" type="ORF">GCM10011444_04320</name>
</gene>
<evidence type="ECO:0000313" key="2">
    <source>
        <dbReference type="Proteomes" id="UP000624701"/>
    </source>
</evidence>
<sequence length="87" mass="9924">MKKSTSAITPLKLYCDFFGHNYKVTKKVTHHVKEYTCSCCKKQLTTNSNGRLTELTPKFKEINATLAKIYSNKLSRMNAQRFNTSAA</sequence>
<protein>
    <recommendedName>
        <fullName evidence="3">Prophage protein</fullName>
    </recommendedName>
</protein>
<proteinExistence type="predicted"/>
<dbReference type="Proteomes" id="UP000624701">
    <property type="component" value="Unassembled WGS sequence"/>
</dbReference>
<dbReference type="RefSeq" id="WP_188373056.1">
    <property type="nucleotide sequence ID" value="NZ_BMDQ01000001.1"/>
</dbReference>
<keyword evidence="2" id="KW-1185">Reference proteome</keyword>
<organism evidence="1 2">
    <name type="scientific">Winogradskyella haliclonae</name>
    <dbReference type="NCBI Taxonomy" id="2048558"/>
    <lineage>
        <taxon>Bacteria</taxon>
        <taxon>Pseudomonadati</taxon>
        <taxon>Bacteroidota</taxon>
        <taxon>Flavobacteriia</taxon>
        <taxon>Flavobacteriales</taxon>
        <taxon>Flavobacteriaceae</taxon>
        <taxon>Winogradskyella</taxon>
    </lineage>
</organism>
<accession>A0ABQ2BZ04</accession>
<dbReference type="EMBL" id="BMDQ01000001">
    <property type="protein sequence ID" value="GGI56123.1"/>
    <property type="molecule type" value="Genomic_DNA"/>
</dbReference>
<evidence type="ECO:0008006" key="3">
    <source>
        <dbReference type="Google" id="ProtNLM"/>
    </source>
</evidence>
<comment type="caution">
    <text evidence="1">The sequence shown here is derived from an EMBL/GenBank/DDBJ whole genome shotgun (WGS) entry which is preliminary data.</text>
</comment>